<dbReference type="GO" id="GO:0004812">
    <property type="term" value="F:aminoacyl-tRNA ligase activity"/>
    <property type="evidence" value="ECO:0007669"/>
    <property type="project" value="UniProtKB-KW"/>
</dbReference>
<dbReference type="InterPro" id="IPR004364">
    <property type="entry name" value="Aa-tRNA-synt_II"/>
</dbReference>
<evidence type="ECO:0000256" key="6">
    <source>
        <dbReference type="SAM" id="SignalP"/>
    </source>
</evidence>
<dbReference type="EMBL" id="QGNW01000539">
    <property type="protein sequence ID" value="RVW68301.1"/>
    <property type="molecule type" value="Genomic_DNA"/>
</dbReference>
<protein>
    <submittedName>
        <fullName evidence="8">Asparagine--tRNA ligase, cytoplasmic 1</fullName>
    </submittedName>
</protein>
<evidence type="ECO:0000313" key="9">
    <source>
        <dbReference type="Proteomes" id="UP000288805"/>
    </source>
</evidence>
<organism evidence="8 9">
    <name type="scientific">Vitis vinifera</name>
    <name type="common">Grape</name>
    <dbReference type="NCBI Taxonomy" id="29760"/>
    <lineage>
        <taxon>Eukaryota</taxon>
        <taxon>Viridiplantae</taxon>
        <taxon>Streptophyta</taxon>
        <taxon>Embryophyta</taxon>
        <taxon>Tracheophyta</taxon>
        <taxon>Spermatophyta</taxon>
        <taxon>Magnoliopsida</taxon>
        <taxon>eudicotyledons</taxon>
        <taxon>Gunneridae</taxon>
        <taxon>Pentapetalae</taxon>
        <taxon>rosids</taxon>
        <taxon>Vitales</taxon>
        <taxon>Vitaceae</taxon>
        <taxon>Viteae</taxon>
        <taxon>Vitis</taxon>
    </lineage>
</organism>
<dbReference type="PANTHER" id="PTHR22594">
    <property type="entry name" value="ASPARTYL/LYSYL-TRNA SYNTHETASE"/>
    <property type="match status" value="1"/>
</dbReference>
<keyword evidence="2" id="KW-0547">Nucleotide-binding</keyword>
<keyword evidence="6" id="KW-0732">Signal</keyword>
<reference evidence="8 9" key="1">
    <citation type="journal article" date="2018" name="PLoS Genet.">
        <title>Population sequencing reveals clonal diversity and ancestral inbreeding in the grapevine cultivar Chardonnay.</title>
        <authorList>
            <person name="Roach M.J."/>
            <person name="Johnson D.L."/>
            <person name="Bohlmann J."/>
            <person name="van Vuuren H.J."/>
            <person name="Jones S.J."/>
            <person name="Pretorius I.S."/>
            <person name="Schmidt S.A."/>
            <person name="Borneman A.R."/>
        </authorList>
    </citation>
    <scope>NUCLEOTIDE SEQUENCE [LARGE SCALE GENOMIC DNA]</scope>
    <source>
        <strain evidence="9">cv. Chardonnay</strain>
        <tissue evidence="8">Leaf</tissue>
    </source>
</reference>
<keyword evidence="1 8" id="KW-0436">Ligase</keyword>
<evidence type="ECO:0000259" key="7">
    <source>
        <dbReference type="Pfam" id="PF00152"/>
    </source>
</evidence>
<comment type="caution">
    <text evidence="8">The sequence shown here is derived from an EMBL/GenBank/DDBJ whole genome shotgun (WGS) entry which is preliminary data.</text>
</comment>
<dbReference type="Pfam" id="PF00152">
    <property type="entry name" value="tRNA-synt_2"/>
    <property type="match status" value="1"/>
</dbReference>
<dbReference type="InterPro" id="IPR045864">
    <property type="entry name" value="aa-tRNA-synth_II/BPL/LPL"/>
</dbReference>
<feature type="chain" id="PRO_5019441348" evidence="6">
    <location>
        <begin position="27"/>
        <end position="376"/>
    </location>
</feature>
<dbReference type="Proteomes" id="UP000288805">
    <property type="component" value="Unassembled WGS sequence"/>
</dbReference>
<evidence type="ECO:0000256" key="4">
    <source>
        <dbReference type="ARBA" id="ARBA00022917"/>
    </source>
</evidence>
<dbReference type="Gene3D" id="3.30.930.10">
    <property type="entry name" value="Bira Bifunctional Protein, Domain 2"/>
    <property type="match status" value="1"/>
</dbReference>
<evidence type="ECO:0000256" key="1">
    <source>
        <dbReference type="ARBA" id="ARBA00022598"/>
    </source>
</evidence>
<name>A0A438G822_VITVI</name>
<dbReference type="AlphaFoldDB" id="A0A438G822"/>
<dbReference type="PANTHER" id="PTHR22594:SF54">
    <property type="entry name" value="ASPARAGINE--TRNA LIGASE, CYTOPLASMIC 1-RELATED"/>
    <property type="match status" value="1"/>
</dbReference>
<keyword evidence="3" id="KW-0067">ATP-binding</keyword>
<evidence type="ECO:0000256" key="2">
    <source>
        <dbReference type="ARBA" id="ARBA00022741"/>
    </source>
</evidence>
<keyword evidence="5" id="KW-0030">Aminoacyl-tRNA synthetase</keyword>
<dbReference type="GO" id="GO:0005524">
    <property type="term" value="F:ATP binding"/>
    <property type="evidence" value="ECO:0007669"/>
    <property type="project" value="UniProtKB-KW"/>
</dbReference>
<proteinExistence type="predicted"/>
<evidence type="ECO:0000256" key="3">
    <source>
        <dbReference type="ARBA" id="ARBA00022840"/>
    </source>
</evidence>
<dbReference type="SUPFAM" id="SSF55681">
    <property type="entry name" value="Class II aaRS and biotin synthetases"/>
    <property type="match status" value="1"/>
</dbReference>
<keyword evidence="4" id="KW-0648">Protein biosynthesis</keyword>
<sequence>MPTAHSLTPILHYTHFLFFLFLSSSSKKERRNLQKEVLAALFITSEKPEELPARTAKPRPVRKSGVAGNLVIVDAAVAPLGQLVQISTCVHVESSLKVPPEGTKQRVEFRVEKVHHVGPVDPAKYPLPKTRLTLEFLRVFVHFRSRTNMIPAVARICNALAYATHTFFLNHGFLHAHTPIITTSDCEGAEADIEAAKALVKEKGEAVAQLKSAKAVWGKSPHLWLNLTRLRRISQGWKSDLSLSLVSLKKMGRLIIPGFLCPVYTFGPTFRAEHSHTSRHLAEFWMVEPEIAFADLKDDMNCAEAYVKFLCQWLPDNCIDDMEFMAKNFDKGSIDHLRMVASMPFERISYAEAIKLLEEAVKKDKKLRIKWNGGLI</sequence>
<gene>
    <name evidence="8" type="primary">SYNC1_3</name>
    <name evidence="8" type="ORF">CK203_061300</name>
</gene>
<feature type="domain" description="Aminoacyl-tRNA synthetase class II (D/K/N)" evidence="7">
    <location>
        <begin position="256"/>
        <end position="370"/>
    </location>
</feature>
<evidence type="ECO:0000256" key="5">
    <source>
        <dbReference type="ARBA" id="ARBA00023146"/>
    </source>
</evidence>
<accession>A0A438G822</accession>
<dbReference type="GO" id="GO:0006418">
    <property type="term" value="P:tRNA aminoacylation for protein translation"/>
    <property type="evidence" value="ECO:0007669"/>
    <property type="project" value="InterPro"/>
</dbReference>
<evidence type="ECO:0000313" key="8">
    <source>
        <dbReference type="EMBL" id="RVW68301.1"/>
    </source>
</evidence>
<feature type="signal peptide" evidence="6">
    <location>
        <begin position="1"/>
        <end position="26"/>
    </location>
</feature>